<accession>A0A484LNR3</accession>
<proteinExistence type="predicted"/>
<sequence>MHRNFLIRLMGFIRFMNGIQVDGHRWDCVQGSQARWAFQDVSKKRLSLEQMTRIGGLRLDPAIEVSACKFPCTSNALVLGIQVDLVIGTCLLDLTSVHSSSLTTSLALGGTTLGGLASNGRLLVSSCDRLHA</sequence>
<evidence type="ECO:0000313" key="1">
    <source>
        <dbReference type="EMBL" id="VFQ77894.1"/>
    </source>
</evidence>
<reference evidence="1 2" key="1">
    <citation type="submission" date="2018-04" db="EMBL/GenBank/DDBJ databases">
        <authorList>
            <person name="Vogel A."/>
        </authorList>
    </citation>
    <scope>NUCLEOTIDE SEQUENCE [LARGE SCALE GENOMIC DNA]</scope>
</reference>
<protein>
    <submittedName>
        <fullName evidence="1">Uncharacterized protein</fullName>
    </submittedName>
</protein>
<dbReference type="AlphaFoldDB" id="A0A484LNR3"/>
<organism evidence="1 2">
    <name type="scientific">Cuscuta campestris</name>
    <dbReference type="NCBI Taxonomy" id="132261"/>
    <lineage>
        <taxon>Eukaryota</taxon>
        <taxon>Viridiplantae</taxon>
        <taxon>Streptophyta</taxon>
        <taxon>Embryophyta</taxon>
        <taxon>Tracheophyta</taxon>
        <taxon>Spermatophyta</taxon>
        <taxon>Magnoliopsida</taxon>
        <taxon>eudicotyledons</taxon>
        <taxon>Gunneridae</taxon>
        <taxon>Pentapetalae</taxon>
        <taxon>asterids</taxon>
        <taxon>lamiids</taxon>
        <taxon>Solanales</taxon>
        <taxon>Convolvulaceae</taxon>
        <taxon>Cuscuteae</taxon>
        <taxon>Cuscuta</taxon>
        <taxon>Cuscuta subgen. Grammica</taxon>
        <taxon>Cuscuta sect. Cleistogrammica</taxon>
    </lineage>
</organism>
<keyword evidence="2" id="KW-1185">Reference proteome</keyword>
<dbReference type="EMBL" id="OOIL02001745">
    <property type="protein sequence ID" value="VFQ77894.1"/>
    <property type="molecule type" value="Genomic_DNA"/>
</dbReference>
<dbReference type="Proteomes" id="UP000595140">
    <property type="component" value="Unassembled WGS sequence"/>
</dbReference>
<evidence type="ECO:0000313" key="2">
    <source>
        <dbReference type="Proteomes" id="UP000595140"/>
    </source>
</evidence>
<gene>
    <name evidence="1" type="ORF">CCAM_LOCUS19670</name>
</gene>
<name>A0A484LNR3_9ASTE</name>